<organism evidence="1 2">
    <name type="scientific">Chelonia mydas</name>
    <name type="common">Green sea-turtle</name>
    <name type="synonym">Chelonia agassizi</name>
    <dbReference type="NCBI Taxonomy" id="8469"/>
    <lineage>
        <taxon>Eukaryota</taxon>
        <taxon>Metazoa</taxon>
        <taxon>Chordata</taxon>
        <taxon>Craniata</taxon>
        <taxon>Vertebrata</taxon>
        <taxon>Euteleostomi</taxon>
        <taxon>Archelosauria</taxon>
        <taxon>Testudinata</taxon>
        <taxon>Testudines</taxon>
        <taxon>Cryptodira</taxon>
        <taxon>Durocryptodira</taxon>
        <taxon>Americhelydia</taxon>
        <taxon>Chelonioidea</taxon>
        <taxon>Cheloniidae</taxon>
        <taxon>Chelonia</taxon>
    </lineage>
</organism>
<evidence type="ECO:0000313" key="2">
    <source>
        <dbReference type="Proteomes" id="UP000031443"/>
    </source>
</evidence>
<dbReference type="Proteomes" id="UP000031443">
    <property type="component" value="Unassembled WGS sequence"/>
</dbReference>
<protein>
    <submittedName>
        <fullName evidence="1">Uncharacterized protein</fullName>
    </submittedName>
</protein>
<gene>
    <name evidence="1" type="ORF">UY3_07028</name>
</gene>
<dbReference type="AlphaFoldDB" id="M7BCZ1"/>
<evidence type="ECO:0000313" key="1">
    <source>
        <dbReference type="EMBL" id="EMP35791.1"/>
    </source>
</evidence>
<reference evidence="2" key="1">
    <citation type="journal article" date="2013" name="Nat. Genet.">
        <title>The draft genomes of soft-shell turtle and green sea turtle yield insights into the development and evolution of the turtle-specific body plan.</title>
        <authorList>
            <person name="Wang Z."/>
            <person name="Pascual-Anaya J."/>
            <person name="Zadissa A."/>
            <person name="Li W."/>
            <person name="Niimura Y."/>
            <person name="Huang Z."/>
            <person name="Li C."/>
            <person name="White S."/>
            <person name="Xiong Z."/>
            <person name="Fang D."/>
            <person name="Wang B."/>
            <person name="Ming Y."/>
            <person name="Chen Y."/>
            <person name="Zheng Y."/>
            <person name="Kuraku S."/>
            <person name="Pignatelli M."/>
            <person name="Herrero J."/>
            <person name="Beal K."/>
            <person name="Nozawa M."/>
            <person name="Li Q."/>
            <person name="Wang J."/>
            <person name="Zhang H."/>
            <person name="Yu L."/>
            <person name="Shigenobu S."/>
            <person name="Wang J."/>
            <person name="Liu J."/>
            <person name="Flicek P."/>
            <person name="Searle S."/>
            <person name="Wang J."/>
            <person name="Kuratani S."/>
            <person name="Yin Y."/>
            <person name="Aken B."/>
            <person name="Zhang G."/>
            <person name="Irie N."/>
        </authorList>
    </citation>
    <scope>NUCLEOTIDE SEQUENCE [LARGE SCALE GENOMIC DNA]</scope>
</reference>
<proteinExistence type="predicted"/>
<sequence length="85" mass="9119">MAQKILSFAGHLYTYLMRLIFSSMPEFGELEDSACGHSQGKSLADAQPKCQQSGLLSLLPVVASGDMADFPVGIRASIFPYFSSG</sequence>
<keyword evidence="2" id="KW-1185">Reference proteome</keyword>
<name>M7BCZ1_CHEMY</name>
<dbReference type="EMBL" id="KB527578">
    <property type="protein sequence ID" value="EMP35791.1"/>
    <property type="molecule type" value="Genomic_DNA"/>
</dbReference>
<accession>M7BCZ1</accession>